<accession>A0A418Q6F5</accession>
<gene>
    <name evidence="1" type="ORF">D3M95_07565</name>
</gene>
<dbReference type="OrthoDB" id="4422408at2"/>
<reference evidence="1 2" key="1">
    <citation type="submission" date="2018-09" db="EMBL/GenBank/DDBJ databases">
        <title>Optimization and identification of Corynebacterium falsenii FN1-14 from fish paste.</title>
        <authorList>
            <person name="Daroonpunt R."/>
            <person name="Tanasupawat S."/>
        </authorList>
    </citation>
    <scope>NUCLEOTIDE SEQUENCE [LARGE SCALE GENOMIC DNA]</scope>
    <source>
        <strain evidence="1 2">FN1-14</strain>
    </source>
</reference>
<protein>
    <recommendedName>
        <fullName evidence="3">EcsC family protein</fullName>
    </recommendedName>
</protein>
<dbReference type="Proteomes" id="UP000285278">
    <property type="component" value="Unassembled WGS sequence"/>
</dbReference>
<name>A0A418Q6F5_9CORY</name>
<proteinExistence type="predicted"/>
<evidence type="ECO:0008006" key="3">
    <source>
        <dbReference type="Google" id="ProtNLM"/>
    </source>
</evidence>
<dbReference type="RefSeq" id="WP_119664927.1">
    <property type="nucleotide sequence ID" value="NZ_QXJK01000007.1"/>
</dbReference>
<sequence length="188" mass="19767">MSEHQEALDKRFRTIATGSGVGTGGLAAVPGIGTMMSLAGIAGESVALLEVCSLYPLASAKLHGLDISDEEHRKTIVLIAVSGATGKDLISALTEENALAGVKSLRGLTKVKGKDMVQVNSILGRFAFKQVRRRFGRSMFGKLLPFGVGAVLGGKANRTIADGMIKQVHAFVDEFNRTGSTESTGYTN</sequence>
<dbReference type="STRING" id="1451189.CFAL_07535"/>
<dbReference type="AlphaFoldDB" id="A0A418Q6F5"/>
<evidence type="ECO:0000313" key="1">
    <source>
        <dbReference type="EMBL" id="RIX34409.1"/>
    </source>
</evidence>
<comment type="caution">
    <text evidence="1">The sequence shown here is derived from an EMBL/GenBank/DDBJ whole genome shotgun (WGS) entry which is preliminary data.</text>
</comment>
<organism evidence="1 2">
    <name type="scientific">Corynebacterium falsenii</name>
    <dbReference type="NCBI Taxonomy" id="108486"/>
    <lineage>
        <taxon>Bacteria</taxon>
        <taxon>Bacillati</taxon>
        <taxon>Actinomycetota</taxon>
        <taxon>Actinomycetes</taxon>
        <taxon>Mycobacteriales</taxon>
        <taxon>Corynebacteriaceae</taxon>
        <taxon>Corynebacterium</taxon>
    </lineage>
</organism>
<evidence type="ECO:0000313" key="2">
    <source>
        <dbReference type="Proteomes" id="UP000285278"/>
    </source>
</evidence>
<dbReference type="EMBL" id="QXJK01000007">
    <property type="protein sequence ID" value="RIX34409.1"/>
    <property type="molecule type" value="Genomic_DNA"/>
</dbReference>
<keyword evidence="2" id="KW-1185">Reference proteome</keyword>